<feature type="transmembrane region" description="Helical" evidence="2">
    <location>
        <begin position="46"/>
        <end position="69"/>
    </location>
</feature>
<feature type="compositionally biased region" description="Polar residues" evidence="1">
    <location>
        <begin position="224"/>
        <end position="234"/>
    </location>
</feature>
<keyword evidence="5" id="KW-1185">Reference proteome</keyword>
<name>A0ABQ4EC96_9ACTN</name>
<feature type="domain" description="Putative sensor" evidence="3">
    <location>
        <begin position="23"/>
        <end position="200"/>
    </location>
</feature>
<keyword evidence="2" id="KW-0812">Transmembrane</keyword>
<evidence type="ECO:0000313" key="4">
    <source>
        <dbReference type="EMBL" id="GIG92301.1"/>
    </source>
</evidence>
<protein>
    <recommendedName>
        <fullName evidence="3">Putative sensor domain-containing protein</fullName>
    </recommendedName>
</protein>
<dbReference type="EMBL" id="BONW01000042">
    <property type="protein sequence ID" value="GIG92301.1"/>
    <property type="molecule type" value="Genomic_DNA"/>
</dbReference>
<evidence type="ECO:0000259" key="3">
    <source>
        <dbReference type="Pfam" id="PF13796"/>
    </source>
</evidence>
<feature type="compositionally biased region" description="Basic and acidic residues" evidence="1">
    <location>
        <begin position="210"/>
        <end position="219"/>
    </location>
</feature>
<feature type="region of interest" description="Disordered" evidence="1">
    <location>
        <begin position="210"/>
        <end position="234"/>
    </location>
</feature>
<evidence type="ECO:0000313" key="5">
    <source>
        <dbReference type="Proteomes" id="UP000646749"/>
    </source>
</evidence>
<evidence type="ECO:0000256" key="1">
    <source>
        <dbReference type="SAM" id="MobiDB-lite"/>
    </source>
</evidence>
<reference evidence="4 5" key="1">
    <citation type="submission" date="2021-01" db="EMBL/GenBank/DDBJ databases">
        <title>Whole genome shotgun sequence of Plantactinospora endophytica NBRC 110450.</title>
        <authorList>
            <person name="Komaki H."/>
            <person name="Tamura T."/>
        </authorList>
    </citation>
    <scope>NUCLEOTIDE SEQUENCE [LARGE SCALE GENOMIC DNA]</scope>
    <source>
        <strain evidence="4 5">NBRC 110450</strain>
    </source>
</reference>
<dbReference type="InterPro" id="IPR025828">
    <property type="entry name" value="Put_sensor_dom"/>
</dbReference>
<proteinExistence type="predicted"/>
<feature type="transmembrane region" description="Helical" evidence="2">
    <location>
        <begin position="162"/>
        <end position="185"/>
    </location>
</feature>
<keyword evidence="2" id="KW-0472">Membrane</keyword>
<gene>
    <name evidence="4" type="ORF">Pen02_72370</name>
</gene>
<accession>A0ABQ4EC96</accession>
<comment type="caution">
    <text evidence="4">The sequence shown here is derived from an EMBL/GenBank/DDBJ whole genome shotgun (WGS) entry which is preliminary data.</text>
</comment>
<sequence length="234" mass="25326">MLKKQTPWWRAQFTRDTWSRALYVVLSAVLGVLYFTFVLLGLALALYALLVVVGAFVLAGTFALARAIARWERARAGAMLGLTIVAPTYRQPQRPGLLRRFGARLRDPQTWKDISYALLSLPIGAVCFMLVAALGQMIFRAVTYPFIALAENTYATDWGGPTYVGAVALHSGQGLFALFLLPLIVRGLTRLQTATVGWLLAAGPTGQLDRPHATGHDGADGNLGASSVSRPVAR</sequence>
<feature type="transmembrane region" description="Helical" evidence="2">
    <location>
        <begin position="114"/>
        <end position="142"/>
    </location>
</feature>
<organism evidence="4 5">
    <name type="scientific">Plantactinospora endophytica</name>
    <dbReference type="NCBI Taxonomy" id="673535"/>
    <lineage>
        <taxon>Bacteria</taxon>
        <taxon>Bacillati</taxon>
        <taxon>Actinomycetota</taxon>
        <taxon>Actinomycetes</taxon>
        <taxon>Micromonosporales</taxon>
        <taxon>Micromonosporaceae</taxon>
        <taxon>Plantactinospora</taxon>
    </lineage>
</organism>
<evidence type="ECO:0000256" key="2">
    <source>
        <dbReference type="SAM" id="Phobius"/>
    </source>
</evidence>
<dbReference type="Proteomes" id="UP000646749">
    <property type="component" value="Unassembled WGS sequence"/>
</dbReference>
<keyword evidence="2" id="KW-1133">Transmembrane helix</keyword>
<feature type="transmembrane region" description="Helical" evidence="2">
    <location>
        <begin position="21"/>
        <end position="40"/>
    </location>
</feature>
<dbReference type="Pfam" id="PF13796">
    <property type="entry name" value="Sensor"/>
    <property type="match status" value="1"/>
</dbReference>